<protein>
    <submittedName>
        <fullName evidence="5">Uncharacterized protein</fullName>
    </submittedName>
</protein>
<keyword evidence="4" id="KW-0472">Membrane</keyword>
<reference evidence="5" key="2">
    <citation type="submission" date="2017-05" db="UniProtKB">
        <authorList>
            <consortium name="EnsemblMetazoa"/>
        </authorList>
    </citation>
    <scope>IDENTIFICATION</scope>
</reference>
<dbReference type="SMART" id="SM00248">
    <property type="entry name" value="ANK"/>
    <property type="match status" value="5"/>
</dbReference>
<dbReference type="eggNOG" id="KOG4177">
    <property type="taxonomic scope" value="Eukaryota"/>
</dbReference>
<dbReference type="Gene3D" id="1.25.40.20">
    <property type="entry name" value="Ankyrin repeat-containing domain"/>
    <property type="match status" value="1"/>
</dbReference>
<keyword evidence="4" id="KW-1133">Transmembrane helix</keyword>
<evidence type="ECO:0000313" key="6">
    <source>
        <dbReference type="Proteomes" id="UP000007879"/>
    </source>
</evidence>
<dbReference type="SUPFAM" id="SSF48403">
    <property type="entry name" value="Ankyrin repeat"/>
    <property type="match status" value="1"/>
</dbReference>
<keyword evidence="4" id="KW-0812">Transmembrane</keyword>
<feature type="repeat" description="ANK" evidence="3">
    <location>
        <begin position="139"/>
        <end position="171"/>
    </location>
</feature>
<dbReference type="PANTHER" id="PTHR24198">
    <property type="entry name" value="ANKYRIN REPEAT AND PROTEIN KINASE DOMAIN-CONTAINING PROTEIN"/>
    <property type="match status" value="1"/>
</dbReference>
<dbReference type="PANTHER" id="PTHR24198:SF165">
    <property type="entry name" value="ANKYRIN REPEAT-CONTAINING PROTEIN-RELATED"/>
    <property type="match status" value="1"/>
</dbReference>
<keyword evidence="2 3" id="KW-0040">ANK repeat</keyword>
<evidence type="ECO:0000313" key="5">
    <source>
        <dbReference type="EnsemblMetazoa" id="Aqu2.1.22244_001"/>
    </source>
</evidence>
<keyword evidence="6" id="KW-1185">Reference proteome</keyword>
<organism evidence="5">
    <name type="scientific">Amphimedon queenslandica</name>
    <name type="common">Sponge</name>
    <dbReference type="NCBI Taxonomy" id="400682"/>
    <lineage>
        <taxon>Eukaryota</taxon>
        <taxon>Metazoa</taxon>
        <taxon>Porifera</taxon>
        <taxon>Demospongiae</taxon>
        <taxon>Heteroscleromorpha</taxon>
        <taxon>Haplosclerida</taxon>
        <taxon>Niphatidae</taxon>
        <taxon>Amphimedon</taxon>
    </lineage>
</organism>
<reference evidence="6" key="1">
    <citation type="journal article" date="2010" name="Nature">
        <title>The Amphimedon queenslandica genome and the evolution of animal complexity.</title>
        <authorList>
            <person name="Srivastava M."/>
            <person name="Simakov O."/>
            <person name="Chapman J."/>
            <person name="Fahey B."/>
            <person name="Gauthier M.E."/>
            <person name="Mitros T."/>
            <person name="Richards G.S."/>
            <person name="Conaco C."/>
            <person name="Dacre M."/>
            <person name="Hellsten U."/>
            <person name="Larroux C."/>
            <person name="Putnam N.H."/>
            <person name="Stanke M."/>
            <person name="Adamska M."/>
            <person name="Darling A."/>
            <person name="Degnan S.M."/>
            <person name="Oakley T.H."/>
            <person name="Plachetzki D.C."/>
            <person name="Zhai Y."/>
            <person name="Adamski M."/>
            <person name="Calcino A."/>
            <person name="Cummins S.F."/>
            <person name="Goodstein D.M."/>
            <person name="Harris C."/>
            <person name="Jackson D.J."/>
            <person name="Leys S.P."/>
            <person name="Shu S."/>
            <person name="Woodcroft B.J."/>
            <person name="Vervoort M."/>
            <person name="Kosik K.S."/>
            <person name="Manning G."/>
            <person name="Degnan B.M."/>
            <person name="Rokhsar D.S."/>
        </authorList>
    </citation>
    <scope>NUCLEOTIDE SEQUENCE [LARGE SCALE GENOMIC DNA]</scope>
</reference>
<evidence type="ECO:0000256" key="4">
    <source>
        <dbReference type="SAM" id="Phobius"/>
    </source>
</evidence>
<dbReference type="InterPro" id="IPR036770">
    <property type="entry name" value="Ankyrin_rpt-contain_sf"/>
</dbReference>
<dbReference type="Pfam" id="PF12796">
    <property type="entry name" value="Ank_2"/>
    <property type="match status" value="1"/>
</dbReference>
<dbReference type="PROSITE" id="PS50297">
    <property type="entry name" value="ANK_REP_REGION"/>
    <property type="match status" value="2"/>
</dbReference>
<proteinExistence type="predicted"/>
<evidence type="ECO:0000256" key="1">
    <source>
        <dbReference type="ARBA" id="ARBA00022737"/>
    </source>
</evidence>
<name>A0A1X7U3X6_AMPQE</name>
<dbReference type="Proteomes" id="UP000007879">
    <property type="component" value="Unassembled WGS sequence"/>
</dbReference>
<feature type="repeat" description="ANK" evidence="3">
    <location>
        <begin position="106"/>
        <end position="138"/>
    </location>
</feature>
<feature type="transmembrane region" description="Helical" evidence="4">
    <location>
        <begin position="255"/>
        <end position="278"/>
    </location>
</feature>
<dbReference type="EnsemblMetazoa" id="XM_011407844.2">
    <property type="protein sequence ID" value="XP_011406146.2"/>
    <property type="gene ID" value="LOC105313984"/>
</dbReference>
<dbReference type="EnsemblMetazoa" id="Aqu2.1.22244_001">
    <property type="protein sequence ID" value="Aqu2.1.22244_001"/>
    <property type="gene ID" value="Aqu2.1.22244"/>
</dbReference>
<evidence type="ECO:0000256" key="3">
    <source>
        <dbReference type="PROSITE-ProRule" id="PRU00023"/>
    </source>
</evidence>
<dbReference type="OrthoDB" id="542841at2759"/>
<sequence>MADQTEILVELLSTASKGVDTSQVTQLLENGADPLIGQPLCPLQIAIKRSMATLIKILLPFCSPQALSDRAPSLLLYAINHNNSIDTIQLLLDSINGVDSLNTLTNGTTPLISALLKGRLPIASYLLDKGADPNFSDANGTFPVHVAVKHGNMDLLEELSSFGASFDVQDGLGYTPLHYVTHCTIAEYLTLHKGVDPFIKNNRGETALVLARRRGDESLSSSLADIESNWNLLSHASRSKRHWLLWYLSDTFKRLGFKISLIVIIICIIMAWTLSVYIHGGRHPFQ</sequence>
<dbReference type="Pfam" id="PF13637">
    <property type="entry name" value="Ank_4"/>
    <property type="match status" value="1"/>
</dbReference>
<dbReference type="STRING" id="400682.A0A1X7U3X6"/>
<keyword evidence="1" id="KW-0677">Repeat</keyword>
<accession>A0A1X7U3X6</accession>
<dbReference type="InterPro" id="IPR002110">
    <property type="entry name" value="Ankyrin_rpt"/>
</dbReference>
<dbReference type="KEGG" id="aqu:105313984"/>
<dbReference type="PROSITE" id="PS50088">
    <property type="entry name" value="ANK_REPEAT"/>
    <property type="match status" value="2"/>
</dbReference>
<gene>
    <name evidence="5" type="primary">105313984</name>
</gene>
<evidence type="ECO:0000256" key="2">
    <source>
        <dbReference type="ARBA" id="ARBA00023043"/>
    </source>
</evidence>
<dbReference type="AlphaFoldDB" id="A0A1X7U3X6"/>
<dbReference type="InParanoid" id="A0A1X7U3X6"/>